<dbReference type="Pfam" id="PF13310">
    <property type="entry name" value="Virulence_RhuM"/>
    <property type="match status" value="1"/>
</dbReference>
<name>A0A286H1A8_9PROT</name>
<proteinExistence type="predicted"/>
<dbReference type="PANTHER" id="PTHR35810:SF1">
    <property type="entry name" value="CYTOPLASMIC PROTEIN"/>
    <property type="match status" value="1"/>
</dbReference>
<organism evidence="1 2">
    <name type="scientific">Caenispirillum bisanense</name>
    <dbReference type="NCBI Taxonomy" id="414052"/>
    <lineage>
        <taxon>Bacteria</taxon>
        <taxon>Pseudomonadati</taxon>
        <taxon>Pseudomonadota</taxon>
        <taxon>Alphaproteobacteria</taxon>
        <taxon>Rhodospirillales</taxon>
        <taxon>Novispirillaceae</taxon>
        <taxon>Caenispirillum</taxon>
    </lineage>
</organism>
<reference evidence="1 2" key="1">
    <citation type="submission" date="2017-09" db="EMBL/GenBank/DDBJ databases">
        <authorList>
            <person name="Ehlers B."/>
            <person name="Leendertz F.H."/>
        </authorList>
    </citation>
    <scope>NUCLEOTIDE SEQUENCE [LARGE SCALE GENOMIC DNA]</scope>
    <source>
        <strain evidence="1 2">USBA 140</strain>
    </source>
</reference>
<dbReference type="PANTHER" id="PTHR35810">
    <property type="entry name" value="CYTOPLASMIC PROTEIN-RELATED"/>
    <property type="match status" value="1"/>
</dbReference>
<sequence length="340" mass="39321">MAEGEIILYRSEDGRAQFQLTESDGSVWMSQAEIADLYQTSKQSISHHIRNILSEGELTEAATVKENLTVQTEGGRRISRTIKLYRLDMILAIGYRVRSPRGVQFRQWATATLTEYLHKGFVMNDDRLKDPGGWDYFDELLERIRDIRASEKRFYQKVRDLFALSQDYADDTAAANRFFATVQNKMIYAVTRHTAAELIVARADADKPNMNLQSWTGDRVRKADVIVAKNYLTADEVTELNRFVTMFLDHAEDRVSQRKQLSLEDWRTTVDRFITFNERPLLDHAGRISHDRMKSIVHDRYDSFDGRRKREEALAADADDMEELKAIEASAKAAKRDRKP</sequence>
<dbReference type="RefSeq" id="WP_097281658.1">
    <property type="nucleotide sequence ID" value="NZ_OCNJ01000019.1"/>
</dbReference>
<dbReference type="Proteomes" id="UP000219621">
    <property type="component" value="Unassembled WGS sequence"/>
</dbReference>
<dbReference type="OrthoDB" id="9802752at2"/>
<protein>
    <submittedName>
        <fullName evidence="1">Uncharacterized conserved protein</fullName>
    </submittedName>
</protein>
<dbReference type="EMBL" id="OCNJ01000019">
    <property type="protein sequence ID" value="SOE01502.1"/>
    <property type="molecule type" value="Genomic_DNA"/>
</dbReference>
<evidence type="ECO:0000313" key="2">
    <source>
        <dbReference type="Proteomes" id="UP000219621"/>
    </source>
</evidence>
<accession>A0A286H1A8</accession>
<dbReference type="PIRSF" id="PIRSF015268">
    <property type="entry name" value="Virulence_RhuM"/>
    <property type="match status" value="1"/>
</dbReference>
<keyword evidence="2" id="KW-1185">Reference proteome</keyword>
<gene>
    <name evidence="1" type="ORF">SAMN05421508_1196</name>
</gene>
<dbReference type="AlphaFoldDB" id="A0A286H1A8"/>
<evidence type="ECO:0000313" key="1">
    <source>
        <dbReference type="EMBL" id="SOE01502.1"/>
    </source>
</evidence>
<dbReference type="InterPro" id="IPR011204">
    <property type="entry name" value="Virulence_RhuM-like"/>
</dbReference>